<sequence length="28" mass="3283">MTTDDVKRRLAAILSADVKEYSRLMRQD</sequence>
<organism evidence="1">
    <name type="scientific">marine sediment metagenome</name>
    <dbReference type="NCBI Taxonomy" id="412755"/>
    <lineage>
        <taxon>unclassified sequences</taxon>
        <taxon>metagenomes</taxon>
        <taxon>ecological metagenomes</taxon>
    </lineage>
</organism>
<gene>
    <name evidence="1" type="ORF">LCGC14_2860650</name>
</gene>
<dbReference type="AlphaFoldDB" id="A0A0F9AE24"/>
<feature type="non-terminal residue" evidence="1">
    <location>
        <position position="28"/>
    </location>
</feature>
<evidence type="ECO:0000313" key="1">
    <source>
        <dbReference type="EMBL" id="KKK76734.1"/>
    </source>
</evidence>
<reference evidence="1" key="1">
    <citation type="journal article" date="2015" name="Nature">
        <title>Complex archaea that bridge the gap between prokaryotes and eukaryotes.</title>
        <authorList>
            <person name="Spang A."/>
            <person name="Saw J.H."/>
            <person name="Jorgensen S.L."/>
            <person name="Zaremba-Niedzwiedzka K."/>
            <person name="Martijn J."/>
            <person name="Lind A.E."/>
            <person name="van Eijk R."/>
            <person name="Schleper C."/>
            <person name="Guy L."/>
            <person name="Ettema T.J."/>
        </authorList>
    </citation>
    <scope>NUCLEOTIDE SEQUENCE</scope>
</reference>
<proteinExistence type="predicted"/>
<protein>
    <submittedName>
        <fullName evidence="1">Uncharacterized protein</fullName>
    </submittedName>
</protein>
<name>A0A0F9AE24_9ZZZZ</name>
<dbReference type="EMBL" id="LAZR01055276">
    <property type="protein sequence ID" value="KKK76734.1"/>
    <property type="molecule type" value="Genomic_DNA"/>
</dbReference>
<accession>A0A0F9AE24</accession>
<comment type="caution">
    <text evidence="1">The sequence shown here is derived from an EMBL/GenBank/DDBJ whole genome shotgun (WGS) entry which is preliminary data.</text>
</comment>